<feature type="compositionally biased region" description="Basic and acidic residues" evidence="9">
    <location>
        <begin position="1"/>
        <end position="18"/>
    </location>
</feature>
<feature type="domain" description="Carboxylesterase type B" evidence="11">
    <location>
        <begin position="799"/>
        <end position="1282"/>
    </location>
</feature>
<dbReference type="PROSITE" id="PS00941">
    <property type="entry name" value="CARBOXYLESTERASE_B_2"/>
    <property type="match status" value="1"/>
</dbReference>
<feature type="transmembrane region" description="Helical" evidence="10">
    <location>
        <begin position="469"/>
        <end position="488"/>
    </location>
</feature>
<reference evidence="12 13" key="1">
    <citation type="submission" date="2017-01" db="EMBL/GenBank/DDBJ databases">
        <title>The recent genome duplication of the halophilic yeast Hortaea werneckii: insights from long-read sequencing.</title>
        <authorList>
            <person name="Sinha S."/>
            <person name="Flibotte S."/>
            <person name="Neira M."/>
            <person name="Lenassi M."/>
            <person name="Gostincar C."/>
            <person name="Stajich J.E."/>
            <person name="Nislow C.E."/>
        </authorList>
    </citation>
    <scope>NUCLEOTIDE SEQUENCE [LARGE SCALE GENOMIC DNA]</scope>
    <source>
        <strain evidence="12 13">EXF-2000</strain>
    </source>
</reference>
<feature type="region of interest" description="Disordered" evidence="9">
    <location>
        <begin position="1"/>
        <end position="27"/>
    </location>
</feature>
<dbReference type="GO" id="GO:0000329">
    <property type="term" value="C:fungal-type vacuole membrane"/>
    <property type="evidence" value="ECO:0007669"/>
    <property type="project" value="TreeGrafter"/>
</dbReference>
<feature type="transmembrane region" description="Helical" evidence="10">
    <location>
        <begin position="263"/>
        <end position="282"/>
    </location>
</feature>
<evidence type="ECO:0000259" key="11">
    <source>
        <dbReference type="Pfam" id="PF00135"/>
    </source>
</evidence>
<dbReference type="PANTHER" id="PTHR31645">
    <property type="entry name" value="OLIGOPEPTIDE TRANSPORTER YGL114W-RELATED"/>
    <property type="match status" value="1"/>
</dbReference>
<comment type="similarity">
    <text evidence="3">Belongs to the oligopeptide OPT transporter family.</text>
</comment>
<dbReference type="EMBL" id="MUNK01000064">
    <property type="protein sequence ID" value="OTA34111.1"/>
    <property type="molecule type" value="Genomic_DNA"/>
</dbReference>
<keyword evidence="5 10" id="KW-0812">Transmembrane</keyword>
<dbReference type="GO" id="GO:0016787">
    <property type="term" value="F:hydrolase activity"/>
    <property type="evidence" value="ECO:0007669"/>
    <property type="project" value="UniProtKB-KW"/>
</dbReference>
<feature type="transmembrane region" description="Helical" evidence="10">
    <location>
        <begin position="688"/>
        <end position="712"/>
    </location>
</feature>
<feature type="transmembrane region" description="Helical" evidence="10">
    <location>
        <begin position="653"/>
        <end position="676"/>
    </location>
</feature>
<evidence type="ECO:0000256" key="5">
    <source>
        <dbReference type="ARBA" id="ARBA00022692"/>
    </source>
</evidence>
<keyword evidence="6" id="KW-0378">Hydrolase</keyword>
<keyword evidence="13" id="KW-1185">Reference proteome</keyword>
<dbReference type="VEuPathDB" id="FungiDB:BTJ68_06887"/>
<evidence type="ECO:0000256" key="4">
    <source>
        <dbReference type="ARBA" id="ARBA00022448"/>
    </source>
</evidence>
<feature type="transmembrane region" description="Helical" evidence="10">
    <location>
        <begin position="121"/>
        <end position="140"/>
    </location>
</feature>
<dbReference type="InParanoid" id="A0A1Z5TE18"/>
<proteinExistence type="inferred from homology"/>
<keyword evidence="8 10" id="KW-0472">Membrane</keyword>
<dbReference type="InterPro" id="IPR019819">
    <property type="entry name" value="Carboxylesterase_B_CS"/>
</dbReference>
<dbReference type="GO" id="GO:0035673">
    <property type="term" value="F:oligopeptide transmembrane transporter activity"/>
    <property type="evidence" value="ECO:0007669"/>
    <property type="project" value="InterPro"/>
</dbReference>
<dbReference type="PROSITE" id="PS00122">
    <property type="entry name" value="CARBOXYLESTERASE_B_1"/>
    <property type="match status" value="1"/>
</dbReference>
<organism evidence="12 13">
    <name type="scientific">Hortaea werneckii EXF-2000</name>
    <dbReference type="NCBI Taxonomy" id="1157616"/>
    <lineage>
        <taxon>Eukaryota</taxon>
        <taxon>Fungi</taxon>
        <taxon>Dikarya</taxon>
        <taxon>Ascomycota</taxon>
        <taxon>Pezizomycotina</taxon>
        <taxon>Dothideomycetes</taxon>
        <taxon>Dothideomycetidae</taxon>
        <taxon>Mycosphaerellales</taxon>
        <taxon>Teratosphaeriaceae</taxon>
        <taxon>Hortaea</taxon>
    </lineage>
</organism>
<dbReference type="InterPro" id="IPR019826">
    <property type="entry name" value="Carboxylesterase_B_AS"/>
</dbReference>
<dbReference type="OrthoDB" id="77405at2759"/>
<dbReference type="SUPFAM" id="SSF53474">
    <property type="entry name" value="alpha/beta-Hydrolases"/>
    <property type="match status" value="1"/>
</dbReference>
<dbReference type="InterPro" id="IPR002018">
    <property type="entry name" value="CarbesteraseB"/>
</dbReference>
<feature type="transmembrane region" description="Helical" evidence="10">
    <location>
        <begin position="724"/>
        <end position="747"/>
    </location>
</feature>
<evidence type="ECO:0000256" key="1">
    <source>
        <dbReference type="ARBA" id="ARBA00004141"/>
    </source>
</evidence>
<feature type="transmembrane region" description="Helical" evidence="10">
    <location>
        <begin position="319"/>
        <end position="345"/>
    </location>
</feature>
<dbReference type="Proteomes" id="UP000194280">
    <property type="component" value="Unassembled WGS sequence"/>
</dbReference>
<comment type="similarity">
    <text evidence="2">Belongs to the type-B carboxylesterase/lipase family.</text>
</comment>
<comment type="subcellular location">
    <subcellularLocation>
        <location evidence="1">Membrane</location>
        <topology evidence="1">Multi-pass membrane protein</topology>
    </subcellularLocation>
</comment>
<dbReference type="Pfam" id="PF03169">
    <property type="entry name" value="OPT"/>
    <property type="match status" value="1"/>
</dbReference>
<accession>A0A1Z5TE18</accession>
<evidence type="ECO:0000256" key="2">
    <source>
        <dbReference type="ARBA" id="ARBA00005964"/>
    </source>
</evidence>
<dbReference type="InterPro" id="IPR004813">
    <property type="entry name" value="OPT"/>
</dbReference>
<keyword evidence="4" id="KW-0813">Transport</keyword>
<evidence type="ECO:0000313" key="12">
    <source>
        <dbReference type="EMBL" id="OTA34111.1"/>
    </source>
</evidence>
<feature type="transmembrane region" description="Helical" evidence="10">
    <location>
        <begin position="494"/>
        <end position="512"/>
    </location>
</feature>
<dbReference type="Gene3D" id="3.40.50.1820">
    <property type="entry name" value="alpha/beta hydrolase"/>
    <property type="match status" value="1"/>
</dbReference>
<dbReference type="STRING" id="1157616.A0A1Z5TE18"/>
<feature type="transmembrane region" description="Helical" evidence="10">
    <location>
        <begin position="200"/>
        <end position="218"/>
    </location>
</feature>
<evidence type="ECO:0000256" key="9">
    <source>
        <dbReference type="SAM" id="MobiDB-lite"/>
    </source>
</evidence>
<name>A0A1Z5TE18_HORWE</name>
<feature type="transmembrane region" description="Helical" evidence="10">
    <location>
        <begin position="587"/>
        <end position="612"/>
    </location>
</feature>
<evidence type="ECO:0000256" key="8">
    <source>
        <dbReference type="ARBA" id="ARBA00023136"/>
    </source>
</evidence>
<dbReference type="NCBIfam" id="TIGR00728">
    <property type="entry name" value="OPT_sfam"/>
    <property type="match status" value="1"/>
</dbReference>
<evidence type="ECO:0000256" key="3">
    <source>
        <dbReference type="ARBA" id="ARBA00008807"/>
    </source>
</evidence>
<dbReference type="Pfam" id="PF00135">
    <property type="entry name" value="COesterase"/>
    <property type="match status" value="1"/>
</dbReference>
<evidence type="ECO:0000313" key="13">
    <source>
        <dbReference type="Proteomes" id="UP000194280"/>
    </source>
</evidence>
<feature type="transmembrane region" description="Helical" evidence="10">
    <location>
        <begin position="161"/>
        <end position="180"/>
    </location>
</feature>
<keyword evidence="7 10" id="KW-1133">Transmembrane helix</keyword>
<sequence length="1323" mass="144407">MSDSKVPKEPITNEKEISAGDGSEPFAHPMAMAVPNMGGEVVVNTHIDPKAPYDETVSIHSLKDDADSETEDITDTFVPFPTLKGVPEEPNPLTTRSVVIGIILGSLVNASNVYLGLKTGFTFGASMFGAIFGYGIVKLLSKYSGSLPILGGPFGPQENSIVQAAATGAGGLSGLFVAALPAMYQLELLSDNPRDDFGRIITLTLVCSFFGLFFAVPLRKFFIIQVSRELRLIYPTSTATAMTIRSMHAFGTGSLEAMKKLKALLWTFGLAIVHRVVSYYAVGLLYDWHVFTWFFIWGNYNNLAIYGENWGWMIELTPAFIGSGMLIGLNVAWSMMAGTIIAWGLGGPLLVKYGVCVGTKIAEDDPHWSKYTSYYSMSNIGEAPPSPRYWFLWPGVMIMVCASMAELIIQYKTIWLGLKTAYTHGMGGINNMLKKRGQNSAFLEKQSARQLAEDHVEDFATREQQVPDWVWMLGLVVTIVVTCVIGAVQWKMHVGLSIFASILGFMFAFLCIQCSGATDTNPLTAAAKSSQLIFGGVTSGQGYTIKHAQTLNLVAGGIASGAADMSTSLVSDFRVGFLLRTPPKLQFISQAVGTFIAVFLAPGIFIVFMAAYPCLLRPDDFETCPFSAPSVSAWRAVAEAVTQPSLPIPRSSAIFACVMGGASIVQAVIRHFYLVGPREKWRVFLPNWMAMAISFVVPQTYYAIAAVIGATISHFWAKKWPKNFAVYCYAVAAGMIAGEGMGGFIGACLELGGVSGSTYGTGIACPMGVLVGLIQVATSRPSGWPRHETSCGHGEDISTIVDLGYSKYEGLRLEPASVNQWLGMRFAAPPTGDLRWRAPQPAPMNDTEILSATRFGATCLGYWESELSDSVNEDCLYLNVFAPANVTTASKLPVWFFIQGGGYAGNLDQNFNATQVIEESGHLMVFVQINYRVGAFGFLASENIRENGDLNAGLLDQRYALHWVQKYIHLFGGDPDHVVIAGDSAGAGSVAFHMAAYGGRDDELFVGGVVESSFWPTHRKVSDMEFQFDRFAANVSCGPNEAPDGNVMDCLRSKDTAVLQSADYAQTFPGRSSLAEWYFLPVVDGDFSQDLLYNQFERGSIVKVPILVGDDTDEGTGFVPNATNITGFLEFMKDNFPKLSAKDLQRISAAYPENGFDMFPLHADYFAATASAYGENTFTCPGIEISNSIAAYLSPDQVWNYRYNVEDRDTIAAGYGVPHVSEKTAIYGVNNTGPCNGCSYATYNAPMVPIVMPYWISFIKHLNPNVEKHFTAPEWQPWLQRCGHAWRTQRLKFELNATETESVPADQLERCDLWKDLAAVTEQ</sequence>
<evidence type="ECO:0000256" key="7">
    <source>
        <dbReference type="ARBA" id="ARBA00022989"/>
    </source>
</evidence>
<feature type="transmembrane region" description="Helical" evidence="10">
    <location>
        <begin position="759"/>
        <end position="777"/>
    </location>
</feature>
<dbReference type="InterPro" id="IPR045035">
    <property type="entry name" value="YSL-like"/>
</dbReference>
<feature type="transmembrane region" description="Helical" evidence="10">
    <location>
        <begin position="390"/>
        <end position="409"/>
    </location>
</feature>
<comment type="caution">
    <text evidence="12">The sequence shown here is derived from an EMBL/GenBank/DDBJ whole genome shotgun (WGS) entry which is preliminary data.</text>
</comment>
<evidence type="ECO:0000256" key="10">
    <source>
        <dbReference type="SAM" id="Phobius"/>
    </source>
</evidence>
<evidence type="ECO:0000256" key="6">
    <source>
        <dbReference type="ARBA" id="ARBA00022801"/>
    </source>
</evidence>
<dbReference type="InterPro" id="IPR029058">
    <property type="entry name" value="AB_hydrolase_fold"/>
</dbReference>
<dbReference type="PANTHER" id="PTHR31645:SF3">
    <property type="entry name" value="OLIGOPEPTIDE TRANSPORTER"/>
    <property type="match status" value="1"/>
</dbReference>
<gene>
    <name evidence="12" type="ORF">BTJ68_06887</name>
</gene>
<protein>
    <recommendedName>
        <fullName evidence="11">Carboxylesterase type B domain-containing protein</fullName>
    </recommendedName>
</protein>